<dbReference type="GO" id="GO:0071555">
    <property type="term" value="P:cell wall organization"/>
    <property type="evidence" value="ECO:0007669"/>
    <property type="project" value="UniProtKB-KW"/>
</dbReference>
<dbReference type="KEGG" id="ddz:DSYM_06540"/>
<dbReference type="SUPFAM" id="SSF53623">
    <property type="entry name" value="MurD-like peptide ligases, catalytic domain"/>
    <property type="match status" value="1"/>
</dbReference>
<dbReference type="AlphaFoldDB" id="A0A809R6L8"/>
<accession>A0A809R6L8</accession>
<comment type="catalytic activity">
    <reaction evidence="7 8">
        <text>UDP-N-acetyl-alpha-D-muramoyl-L-alanine + D-glutamate + ATP = UDP-N-acetyl-alpha-D-muramoyl-L-alanyl-D-glutamate + ADP + phosphate + H(+)</text>
        <dbReference type="Rhea" id="RHEA:16429"/>
        <dbReference type="ChEBI" id="CHEBI:15378"/>
        <dbReference type="ChEBI" id="CHEBI:29986"/>
        <dbReference type="ChEBI" id="CHEBI:30616"/>
        <dbReference type="ChEBI" id="CHEBI:43474"/>
        <dbReference type="ChEBI" id="CHEBI:83898"/>
        <dbReference type="ChEBI" id="CHEBI:83900"/>
        <dbReference type="ChEBI" id="CHEBI:456216"/>
        <dbReference type="EC" id="6.3.2.9"/>
    </reaction>
</comment>
<keyword evidence="7 8" id="KW-0961">Cell wall biogenesis/degradation</keyword>
<dbReference type="GO" id="GO:0051301">
    <property type="term" value="P:cell division"/>
    <property type="evidence" value="ECO:0007669"/>
    <property type="project" value="UniProtKB-KW"/>
</dbReference>
<evidence type="ECO:0000256" key="5">
    <source>
        <dbReference type="ARBA" id="ARBA00022741"/>
    </source>
</evidence>
<organism evidence="11 12">
    <name type="scientific">Candidatus Desulfobacillus denitrificans</name>
    <dbReference type="NCBI Taxonomy" id="2608985"/>
    <lineage>
        <taxon>Bacteria</taxon>
        <taxon>Pseudomonadati</taxon>
        <taxon>Pseudomonadota</taxon>
        <taxon>Betaproteobacteria</taxon>
        <taxon>Candidatus Desulfobacillus</taxon>
    </lineage>
</organism>
<dbReference type="InterPro" id="IPR013221">
    <property type="entry name" value="Mur_ligase_cen"/>
</dbReference>
<dbReference type="Gene3D" id="3.40.50.720">
    <property type="entry name" value="NAD(P)-binding Rossmann-like Domain"/>
    <property type="match status" value="1"/>
</dbReference>
<evidence type="ECO:0000259" key="9">
    <source>
        <dbReference type="Pfam" id="PF02875"/>
    </source>
</evidence>
<dbReference type="Pfam" id="PF02875">
    <property type="entry name" value="Mur_ligase_C"/>
    <property type="match status" value="1"/>
</dbReference>
<dbReference type="HAMAP" id="MF_00639">
    <property type="entry name" value="MurD"/>
    <property type="match status" value="1"/>
</dbReference>
<dbReference type="SUPFAM" id="SSF53244">
    <property type="entry name" value="MurD-like peptide ligases, peptide-binding domain"/>
    <property type="match status" value="1"/>
</dbReference>
<dbReference type="UniPathway" id="UPA00219"/>
<keyword evidence="6 7" id="KW-0067">ATP-binding</keyword>
<dbReference type="PANTHER" id="PTHR43692:SF1">
    <property type="entry name" value="UDP-N-ACETYLMURAMOYLALANINE--D-GLUTAMATE LIGASE"/>
    <property type="match status" value="1"/>
</dbReference>
<keyword evidence="4 7" id="KW-0436">Ligase</keyword>
<evidence type="ECO:0000313" key="12">
    <source>
        <dbReference type="Proteomes" id="UP000662914"/>
    </source>
</evidence>
<dbReference type="Gene3D" id="3.40.1190.10">
    <property type="entry name" value="Mur-like, catalytic domain"/>
    <property type="match status" value="1"/>
</dbReference>
<dbReference type="GO" id="GO:0005524">
    <property type="term" value="F:ATP binding"/>
    <property type="evidence" value="ECO:0007669"/>
    <property type="project" value="UniProtKB-UniRule"/>
</dbReference>
<sequence>MGNLAGKTVLVLGLGESGLAMVQWLVRQGARVRVADSRTEPPFAAELKRSAPGARLLAGSFNDALLDGVGLIGLSPGLALNEPVVAEAARRGIPVVGEIELFAGALSALGARDRCKVIAITGTNGKTTTTALTGALCRAAGRVTAVAGNIGPAALSALMTCLDAGKLPEVWVLELSSFQLETTVSLAADAATVLNVSEDHFDRYAGLDDYAAAKAHIFAGGGAQVLNRQDARAMAMASAVSRRLTFGLDAPSGADDFGLAEGWLMQGRERLLRVDELSLAGLHNAANALAALALCHAIGLPLAPLLPALREFRGLPHRVERLAEIDGAAWYDDSKGTNVGATVAALEGLGRKVVLIAGGDGKGQDFSPLGPALATHGRALVLIGRDAMRIEAAVADCGVPILHAQDMEQAVRKAAVAARAGDAVLLSPACASFDMFRNYVHRAEVFAQAVRELAAIRQKEAI</sequence>
<evidence type="ECO:0000256" key="4">
    <source>
        <dbReference type="ARBA" id="ARBA00022598"/>
    </source>
</evidence>
<feature type="domain" description="Mur ligase C-terminal" evidence="9">
    <location>
        <begin position="317"/>
        <end position="430"/>
    </location>
</feature>
<comment type="subcellular location">
    <subcellularLocation>
        <location evidence="1 7 8">Cytoplasm</location>
    </subcellularLocation>
</comment>
<dbReference type="PANTHER" id="PTHR43692">
    <property type="entry name" value="UDP-N-ACETYLMURAMOYLALANINE--D-GLUTAMATE LIGASE"/>
    <property type="match status" value="1"/>
</dbReference>
<gene>
    <name evidence="7" type="primary">murD</name>
    <name evidence="11" type="ORF">DSYM_06540</name>
</gene>
<dbReference type="GO" id="GO:0008360">
    <property type="term" value="P:regulation of cell shape"/>
    <property type="evidence" value="ECO:0007669"/>
    <property type="project" value="UniProtKB-KW"/>
</dbReference>
<dbReference type="GO" id="GO:0009252">
    <property type="term" value="P:peptidoglycan biosynthetic process"/>
    <property type="evidence" value="ECO:0007669"/>
    <property type="project" value="UniProtKB-UniRule"/>
</dbReference>
<protein>
    <recommendedName>
        <fullName evidence="7 8">UDP-N-acetylmuramoylalanine--D-glutamate ligase</fullName>
        <ecNumber evidence="7 8">6.3.2.9</ecNumber>
    </recommendedName>
    <alternativeName>
        <fullName evidence="7">D-glutamic acid-adding enzyme</fullName>
    </alternativeName>
    <alternativeName>
        <fullName evidence="7">UDP-N-acetylmuramoyl-L-alanyl-D-glutamate synthetase</fullName>
    </alternativeName>
</protein>
<keyword evidence="3 7" id="KW-0963">Cytoplasm</keyword>
<comment type="function">
    <text evidence="7 8">Cell wall formation. Catalyzes the addition of glutamate to the nucleotide precursor UDP-N-acetylmuramoyl-L-alanine (UMA).</text>
</comment>
<keyword evidence="7 8" id="KW-0133">Cell shape</keyword>
<dbReference type="SUPFAM" id="SSF51984">
    <property type="entry name" value="MurCD N-terminal domain"/>
    <property type="match status" value="1"/>
</dbReference>
<dbReference type="InterPro" id="IPR036565">
    <property type="entry name" value="Mur-like_cat_sf"/>
</dbReference>
<evidence type="ECO:0000313" key="11">
    <source>
        <dbReference type="EMBL" id="BBO19955.1"/>
    </source>
</evidence>
<keyword evidence="5 7" id="KW-0547">Nucleotide-binding</keyword>
<evidence type="ECO:0000256" key="8">
    <source>
        <dbReference type="RuleBase" id="RU003664"/>
    </source>
</evidence>
<name>A0A809R6L8_9PROT</name>
<evidence type="ECO:0000256" key="7">
    <source>
        <dbReference type="HAMAP-Rule" id="MF_00639"/>
    </source>
</evidence>
<feature type="domain" description="Mur ligase central" evidence="10">
    <location>
        <begin position="120"/>
        <end position="294"/>
    </location>
</feature>
<dbReference type="GO" id="GO:0008764">
    <property type="term" value="F:UDP-N-acetylmuramoylalanine-D-glutamate ligase activity"/>
    <property type="evidence" value="ECO:0007669"/>
    <property type="project" value="UniProtKB-UniRule"/>
</dbReference>
<evidence type="ECO:0000259" key="10">
    <source>
        <dbReference type="Pfam" id="PF08245"/>
    </source>
</evidence>
<evidence type="ECO:0000256" key="6">
    <source>
        <dbReference type="ARBA" id="ARBA00022840"/>
    </source>
</evidence>
<dbReference type="NCBIfam" id="TIGR01087">
    <property type="entry name" value="murD"/>
    <property type="match status" value="1"/>
</dbReference>
<dbReference type="InterPro" id="IPR036615">
    <property type="entry name" value="Mur_ligase_C_dom_sf"/>
</dbReference>
<evidence type="ECO:0000256" key="2">
    <source>
        <dbReference type="ARBA" id="ARBA00004752"/>
    </source>
</evidence>
<comment type="pathway">
    <text evidence="2 7 8">Cell wall biogenesis; peptidoglycan biosynthesis.</text>
</comment>
<keyword evidence="7 8" id="KW-0131">Cell cycle</keyword>
<comment type="similarity">
    <text evidence="7">Belongs to the MurCDEF family.</text>
</comment>
<keyword evidence="7 8" id="KW-0573">Peptidoglycan synthesis</keyword>
<dbReference type="Gene3D" id="3.90.190.20">
    <property type="entry name" value="Mur ligase, C-terminal domain"/>
    <property type="match status" value="1"/>
</dbReference>
<evidence type="ECO:0000256" key="1">
    <source>
        <dbReference type="ARBA" id="ARBA00004496"/>
    </source>
</evidence>
<dbReference type="Pfam" id="PF21799">
    <property type="entry name" value="MurD-like_N"/>
    <property type="match status" value="1"/>
</dbReference>
<keyword evidence="7 8" id="KW-0132">Cell division</keyword>
<feature type="binding site" evidence="7">
    <location>
        <begin position="122"/>
        <end position="128"/>
    </location>
    <ligand>
        <name>ATP</name>
        <dbReference type="ChEBI" id="CHEBI:30616"/>
    </ligand>
</feature>
<reference evidence="11" key="1">
    <citation type="journal article" name="DNA Res.">
        <title>The physiological potential of anammox bacteria as revealed by their core genome structure.</title>
        <authorList>
            <person name="Okubo T."/>
            <person name="Toyoda A."/>
            <person name="Fukuhara K."/>
            <person name="Uchiyama I."/>
            <person name="Harigaya Y."/>
            <person name="Kuroiwa M."/>
            <person name="Suzuki T."/>
            <person name="Murakami Y."/>
            <person name="Suwa Y."/>
            <person name="Takami H."/>
        </authorList>
    </citation>
    <scope>NUCLEOTIDE SEQUENCE</scope>
    <source>
        <strain evidence="11">317325-3</strain>
    </source>
</reference>
<dbReference type="GO" id="GO:0005737">
    <property type="term" value="C:cytoplasm"/>
    <property type="evidence" value="ECO:0007669"/>
    <property type="project" value="UniProtKB-SubCell"/>
</dbReference>
<dbReference type="Pfam" id="PF08245">
    <property type="entry name" value="Mur_ligase_M"/>
    <property type="match status" value="1"/>
</dbReference>
<proteinExistence type="inferred from homology"/>
<dbReference type="EC" id="6.3.2.9" evidence="7 8"/>
<dbReference type="Proteomes" id="UP000662914">
    <property type="component" value="Chromosome"/>
</dbReference>
<evidence type="ECO:0000256" key="3">
    <source>
        <dbReference type="ARBA" id="ARBA00022490"/>
    </source>
</evidence>
<dbReference type="InterPro" id="IPR004101">
    <property type="entry name" value="Mur_ligase_C"/>
</dbReference>
<dbReference type="InterPro" id="IPR005762">
    <property type="entry name" value="MurD"/>
</dbReference>
<dbReference type="EMBL" id="AP021857">
    <property type="protein sequence ID" value="BBO19955.1"/>
    <property type="molecule type" value="Genomic_DNA"/>
</dbReference>